<gene>
    <name evidence="2" type="ORF">HHL09_01390</name>
</gene>
<protein>
    <submittedName>
        <fullName evidence="2">Uncharacterized protein</fullName>
    </submittedName>
</protein>
<dbReference type="RefSeq" id="WP_169452716.1">
    <property type="nucleotide sequence ID" value="NZ_CP051774.1"/>
</dbReference>
<dbReference type="EMBL" id="CP051774">
    <property type="protein sequence ID" value="QJE94495.1"/>
    <property type="molecule type" value="Genomic_DNA"/>
</dbReference>
<accession>A0A858RCS9</accession>
<evidence type="ECO:0000313" key="2">
    <source>
        <dbReference type="EMBL" id="QJE94495.1"/>
    </source>
</evidence>
<dbReference type="Proteomes" id="UP000501812">
    <property type="component" value="Chromosome"/>
</dbReference>
<feature type="chain" id="PRO_5032793289" evidence="1">
    <location>
        <begin position="24"/>
        <end position="153"/>
    </location>
</feature>
<name>A0A858RCS9_9BACT</name>
<dbReference type="AlphaFoldDB" id="A0A858RCS9"/>
<evidence type="ECO:0000256" key="1">
    <source>
        <dbReference type="SAM" id="SignalP"/>
    </source>
</evidence>
<dbReference type="KEGG" id="luo:HHL09_01390"/>
<sequence>MMKHRVSSHALAVLLATVSGTHAAEPGRHSPYVIGPLVRNLAEKTIVIPVHYYWKKGDANTETSFKVTIEFRGKSHEIRSSDIFITASQSGWQSVVSEFTIRGWRPTLGEDIVIPALATTGELKVSVEGTADGVTQKAAGTFPVSDLEPAKAR</sequence>
<proteinExistence type="predicted"/>
<evidence type="ECO:0000313" key="3">
    <source>
        <dbReference type="Proteomes" id="UP000501812"/>
    </source>
</evidence>
<keyword evidence="1" id="KW-0732">Signal</keyword>
<organism evidence="2 3">
    <name type="scientific">Luteolibacter luteus</name>
    <dbReference type="NCBI Taxonomy" id="2728835"/>
    <lineage>
        <taxon>Bacteria</taxon>
        <taxon>Pseudomonadati</taxon>
        <taxon>Verrucomicrobiota</taxon>
        <taxon>Verrucomicrobiia</taxon>
        <taxon>Verrucomicrobiales</taxon>
        <taxon>Verrucomicrobiaceae</taxon>
        <taxon>Luteolibacter</taxon>
    </lineage>
</organism>
<keyword evidence="3" id="KW-1185">Reference proteome</keyword>
<reference evidence="2 3" key="1">
    <citation type="submission" date="2020-04" db="EMBL/GenBank/DDBJ databases">
        <title>Luteolibacter sp. G-1-1-1 isolated from soil.</title>
        <authorList>
            <person name="Dahal R.H."/>
        </authorList>
    </citation>
    <scope>NUCLEOTIDE SEQUENCE [LARGE SCALE GENOMIC DNA]</scope>
    <source>
        <strain evidence="2 3">G-1-1-1</strain>
    </source>
</reference>
<feature type="signal peptide" evidence="1">
    <location>
        <begin position="1"/>
        <end position="23"/>
    </location>
</feature>